<dbReference type="GO" id="GO:0071897">
    <property type="term" value="P:DNA biosynthetic process"/>
    <property type="evidence" value="ECO:0007669"/>
    <property type="project" value="UniProtKB-ARBA"/>
</dbReference>
<dbReference type="InterPro" id="IPR013103">
    <property type="entry name" value="RVT_2"/>
</dbReference>
<protein>
    <recommendedName>
        <fullName evidence="1">Reverse transcriptase Ty1/copia-type domain-containing protein</fullName>
    </recommendedName>
</protein>
<dbReference type="EMBL" id="CAVLGL010000088">
    <property type="protein sequence ID" value="CAK1593344.1"/>
    <property type="molecule type" value="Genomic_DNA"/>
</dbReference>
<keyword evidence="3" id="KW-1185">Reference proteome</keyword>
<organism evidence="2 3">
    <name type="scientific">Parnassius mnemosyne</name>
    <name type="common">clouded apollo</name>
    <dbReference type="NCBI Taxonomy" id="213953"/>
    <lineage>
        <taxon>Eukaryota</taxon>
        <taxon>Metazoa</taxon>
        <taxon>Ecdysozoa</taxon>
        <taxon>Arthropoda</taxon>
        <taxon>Hexapoda</taxon>
        <taxon>Insecta</taxon>
        <taxon>Pterygota</taxon>
        <taxon>Neoptera</taxon>
        <taxon>Endopterygota</taxon>
        <taxon>Lepidoptera</taxon>
        <taxon>Glossata</taxon>
        <taxon>Ditrysia</taxon>
        <taxon>Papilionoidea</taxon>
        <taxon>Papilionidae</taxon>
        <taxon>Parnassiinae</taxon>
        <taxon>Parnassini</taxon>
        <taxon>Parnassius</taxon>
        <taxon>Driopa</taxon>
    </lineage>
</organism>
<dbReference type="PANTHER" id="PTHR11439">
    <property type="entry name" value="GAG-POL-RELATED RETROTRANSPOSON"/>
    <property type="match status" value="1"/>
</dbReference>
<evidence type="ECO:0000313" key="2">
    <source>
        <dbReference type="EMBL" id="CAK1593344.1"/>
    </source>
</evidence>
<gene>
    <name evidence="2" type="ORF">PARMNEM_LOCUS13133</name>
</gene>
<proteinExistence type="predicted"/>
<dbReference type="Pfam" id="PF07727">
    <property type="entry name" value="RVT_2"/>
    <property type="match status" value="1"/>
</dbReference>
<sequence length="495" mass="56627">MKEEYDSLVKNKTWSLVDLPSGKRALPCKWVFKSKTNEKGEIVRFKARLVIKGCAQRKGNDYNEVYAPVVRYTSVRFLLALAAKYDLEMIQMDAISAFLQGDIDTEIYMSQPECYKESDQVCHLHKSIYGLKQASRQWNVKLNNALLKIGLKRSKIDPCIYYSVNKSKMIFIAVWVDDFMIFTNDKKTATGIKVKLKEEFNMKDLGEIKQCIGININRDRKAGGIMLDQEKYINQVLERFGMSACKPVHTPIEVNMKFDKKPKNEDGNFPYREAVGCLIYLAQVTRPDITYAVNKLSQYCNDLGIQHWLGVKRVMRYLQGTKKLKLCYLKDDSKEITGYCDADWATDPQDRRSCTGYTFIFQNASISWNSCKQQTVALSTAEAEYMAMASATQEALWLRQLQAEIGQGLDSALLIYSDNQSAIRLASTDCYKAKTKHIDIRLHFLRENIVNCKVKFLFVNGCNMVADNLTKGVTLAKHLYCISKMGLRFRGSVSK</sequence>
<evidence type="ECO:0000313" key="3">
    <source>
        <dbReference type="Proteomes" id="UP001314205"/>
    </source>
</evidence>
<dbReference type="AlphaFoldDB" id="A0AAV1LGC5"/>
<feature type="domain" description="Reverse transcriptase Ty1/copia-type" evidence="1">
    <location>
        <begin position="11"/>
        <end position="253"/>
    </location>
</feature>
<dbReference type="SUPFAM" id="SSF56672">
    <property type="entry name" value="DNA/RNA polymerases"/>
    <property type="match status" value="1"/>
</dbReference>
<dbReference type="PANTHER" id="PTHR11439:SF483">
    <property type="entry name" value="PEPTIDE SYNTHASE GLIP-LIKE, PUTATIVE (AFU_ORTHOLOGUE AFUA_3G12920)-RELATED"/>
    <property type="match status" value="1"/>
</dbReference>
<reference evidence="2 3" key="1">
    <citation type="submission" date="2023-11" db="EMBL/GenBank/DDBJ databases">
        <authorList>
            <person name="Hedman E."/>
            <person name="Englund M."/>
            <person name="Stromberg M."/>
            <person name="Nyberg Akerstrom W."/>
            <person name="Nylinder S."/>
            <person name="Jareborg N."/>
            <person name="Kallberg Y."/>
            <person name="Kronander E."/>
        </authorList>
    </citation>
    <scope>NUCLEOTIDE SEQUENCE [LARGE SCALE GENOMIC DNA]</scope>
</reference>
<accession>A0AAV1LGC5</accession>
<dbReference type="GO" id="GO:0003676">
    <property type="term" value="F:nucleic acid binding"/>
    <property type="evidence" value="ECO:0007669"/>
    <property type="project" value="InterPro"/>
</dbReference>
<name>A0AAV1LGC5_9NEOP</name>
<dbReference type="InterPro" id="IPR043502">
    <property type="entry name" value="DNA/RNA_pol_sf"/>
</dbReference>
<dbReference type="InterPro" id="IPR036397">
    <property type="entry name" value="RNaseH_sf"/>
</dbReference>
<dbReference type="CDD" id="cd09272">
    <property type="entry name" value="RNase_HI_RT_Ty1"/>
    <property type="match status" value="1"/>
</dbReference>
<dbReference type="Proteomes" id="UP001314205">
    <property type="component" value="Unassembled WGS sequence"/>
</dbReference>
<comment type="caution">
    <text evidence="2">The sequence shown here is derived from an EMBL/GenBank/DDBJ whole genome shotgun (WGS) entry which is preliminary data.</text>
</comment>
<evidence type="ECO:0000259" key="1">
    <source>
        <dbReference type="Pfam" id="PF07727"/>
    </source>
</evidence>
<dbReference type="Gene3D" id="3.30.420.10">
    <property type="entry name" value="Ribonuclease H-like superfamily/Ribonuclease H"/>
    <property type="match status" value="1"/>
</dbReference>